<dbReference type="OrthoDB" id="5331891at2759"/>
<dbReference type="Proteomes" id="UP000028045">
    <property type="component" value="Unassembled WGS sequence"/>
</dbReference>
<sequence>MAELVLGVLGVVPLIGFTIKSYQELWSKAKTFRHCSAAVQRLHKKLTIQRRVFENECHLLLRVCIQDDGVVGAMMLDDNHQNWDNEELNNKFRMAFKQNYEELIELVHDISGSIFQIQDELDCFKVIQSHQQMDECLKKTWKRIGHGLKISFTKSNYEASLNELKESNCSLKTLREQSKQLQKPCKALVLKRPTPTAMAWTDIRRASETLHEALIQAWSCSEARHLRHSVKLFLDADKVDETVELGIAILCLGHGHSTGEIDLIQLQVKSRLLAVAHPRLLIPSLHSEHQRPKKRQKVVRFSGDAIVGGSAQANDRCASQYEIDSSCDLRCSADICQDFSKRCGQRAYSTTTYCLGHIDVGDEENYRHQFFASADLRKALGPAPMCPNGLVPMNSILHRAMEDNLSALDRLKMAKALVLAVLRFHSTPWLGEAWQLQDLAFFQYSEDFTQSLQTIHVSVEFSSGKPPQIAGSSMEDIRLTSRSPLSQVSEDERLLYGIDNTTLHCLGVALLQIDRLQALAAEDVLKVRRLAKTSSSLGPKYKEITEKCLRCDFGYGTDLSNAKLQVAVHDSVIEALESMIKVLDIDD</sequence>
<gene>
    <name evidence="1" type="ORF">S7711_01307</name>
</gene>
<reference evidence="1 2" key="1">
    <citation type="journal article" date="2014" name="BMC Genomics">
        <title>Comparative genome sequencing reveals chemotype-specific gene clusters in the toxigenic black mold Stachybotrys.</title>
        <authorList>
            <person name="Semeiks J."/>
            <person name="Borek D."/>
            <person name="Otwinowski Z."/>
            <person name="Grishin N.V."/>
        </authorList>
    </citation>
    <scope>NUCLEOTIDE SEQUENCE [LARGE SCALE GENOMIC DNA]</scope>
    <source>
        <strain evidence="2">CBS 109288 / IBT 7711</strain>
    </source>
</reference>
<name>A0A084BBN0_STACB</name>
<protein>
    <submittedName>
        <fullName evidence="1">Uncharacterized protein</fullName>
    </submittedName>
</protein>
<evidence type="ECO:0000313" key="1">
    <source>
        <dbReference type="EMBL" id="KEY74959.1"/>
    </source>
</evidence>
<organism evidence="1 2">
    <name type="scientific">Stachybotrys chartarum (strain CBS 109288 / IBT 7711)</name>
    <name type="common">Toxic black mold</name>
    <name type="synonym">Stilbospora chartarum</name>
    <dbReference type="NCBI Taxonomy" id="1280523"/>
    <lineage>
        <taxon>Eukaryota</taxon>
        <taxon>Fungi</taxon>
        <taxon>Dikarya</taxon>
        <taxon>Ascomycota</taxon>
        <taxon>Pezizomycotina</taxon>
        <taxon>Sordariomycetes</taxon>
        <taxon>Hypocreomycetidae</taxon>
        <taxon>Hypocreales</taxon>
        <taxon>Stachybotryaceae</taxon>
        <taxon>Stachybotrys</taxon>
    </lineage>
</organism>
<proteinExistence type="predicted"/>
<dbReference type="PANTHER" id="PTHR35186:SF4">
    <property type="entry name" value="PRION-INHIBITION AND PROPAGATION HELO DOMAIN-CONTAINING PROTEIN"/>
    <property type="match status" value="1"/>
</dbReference>
<keyword evidence="2" id="KW-1185">Reference proteome</keyword>
<dbReference type="PANTHER" id="PTHR35186">
    <property type="entry name" value="ANK_REP_REGION DOMAIN-CONTAINING PROTEIN"/>
    <property type="match status" value="1"/>
</dbReference>
<accession>A0A084BBN0</accession>
<dbReference type="EMBL" id="KL647405">
    <property type="protein sequence ID" value="KEY74959.1"/>
    <property type="molecule type" value="Genomic_DNA"/>
</dbReference>
<evidence type="ECO:0000313" key="2">
    <source>
        <dbReference type="Proteomes" id="UP000028045"/>
    </source>
</evidence>
<dbReference type="HOGENOM" id="CLU_026305_0_0_1"/>
<dbReference type="AlphaFoldDB" id="A0A084BBN0"/>